<keyword evidence="1" id="KW-0732">Signal</keyword>
<evidence type="ECO:0000256" key="1">
    <source>
        <dbReference type="SAM" id="SignalP"/>
    </source>
</evidence>
<dbReference type="OrthoDB" id="289569at2759"/>
<dbReference type="Proteomes" id="UP000692954">
    <property type="component" value="Unassembled WGS sequence"/>
</dbReference>
<dbReference type="PANTHER" id="PTHR35333">
    <property type="entry name" value="BETA-LACTAMASE"/>
    <property type="match status" value="1"/>
</dbReference>
<dbReference type="InterPro" id="IPR000871">
    <property type="entry name" value="Beta-lactam_class-A"/>
</dbReference>
<name>A0A8S1KMN1_9CILI</name>
<dbReference type="GO" id="GO:0008800">
    <property type="term" value="F:beta-lactamase activity"/>
    <property type="evidence" value="ECO:0007669"/>
    <property type="project" value="InterPro"/>
</dbReference>
<dbReference type="AlphaFoldDB" id="A0A8S1KMN1"/>
<gene>
    <name evidence="2" type="ORF">PSON_ATCC_30995.1.T0100316</name>
</gene>
<proteinExistence type="predicted"/>
<evidence type="ECO:0008006" key="4">
    <source>
        <dbReference type="Google" id="ProtNLM"/>
    </source>
</evidence>
<evidence type="ECO:0000313" key="3">
    <source>
        <dbReference type="Proteomes" id="UP000692954"/>
    </source>
</evidence>
<organism evidence="2 3">
    <name type="scientific">Paramecium sonneborni</name>
    <dbReference type="NCBI Taxonomy" id="65129"/>
    <lineage>
        <taxon>Eukaryota</taxon>
        <taxon>Sar</taxon>
        <taxon>Alveolata</taxon>
        <taxon>Ciliophora</taxon>
        <taxon>Intramacronucleata</taxon>
        <taxon>Oligohymenophorea</taxon>
        <taxon>Peniculida</taxon>
        <taxon>Parameciidae</taxon>
        <taxon>Paramecium</taxon>
    </lineage>
</organism>
<accession>A0A8S1KMN1</accession>
<dbReference type="GO" id="GO:0030655">
    <property type="term" value="P:beta-lactam antibiotic catabolic process"/>
    <property type="evidence" value="ECO:0007669"/>
    <property type="project" value="InterPro"/>
</dbReference>
<evidence type="ECO:0000313" key="2">
    <source>
        <dbReference type="EMBL" id="CAD8056590.1"/>
    </source>
</evidence>
<sequence>MTHHSLIILTLLILVISKHSSQFDDLTFLYNTGNFKAIYDQFSQLAIQDTTFEQFNNSIAIIYQNHGEIVHSTNATIDNIQNFYLISFKKSLGAGIMNWAYDSNKKLNHFHINPYSNKSIIQFYEENLNKFQITMFLDRQLLANTYPIIQVPIQSYNKIAILVEYSRQVSINLINPQTQVQLDNLNLYYIKHFDYNHGKFLNSLINKQQITLQLIAEGLIQFNSICIAEFLQTYLGRDSIDLTLQNLNIEQTSQVWHASSYLAFININNQSHQEYIERIENQTYLQFTQLQNFIHNQLKSQTDLSYIWLENAHLDLLDGRVSSIMAKFFTQSNSYEYTKLLDGMQNEQFKYLSSQAYQIFQNLMSKFILNQRLVYNVVQRGQQYDTFGNLENSNCYLSTLYFDSTKSGQKQFGILLHKLDYEKEFKLYQSAFSIFVQLLSSNNSYYIEVAKRINNYKTIQ</sequence>
<dbReference type="EMBL" id="CAJJDN010000010">
    <property type="protein sequence ID" value="CAD8056590.1"/>
    <property type="molecule type" value="Genomic_DNA"/>
</dbReference>
<dbReference type="GO" id="GO:0046677">
    <property type="term" value="P:response to antibiotic"/>
    <property type="evidence" value="ECO:0007669"/>
    <property type="project" value="InterPro"/>
</dbReference>
<dbReference type="PANTHER" id="PTHR35333:SF3">
    <property type="entry name" value="BETA-LACTAMASE-TYPE TRANSPEPTIDASE FOLD CONTAINING PROTEIN"/>
    <property type="match status" value="1"/>
</dbReference>
<keyword evidence="3" id="KW-1185">Reference proteome</keyword>
<feature type="signal peptide" evidence="1">
    <location>
        <begin position="1"/>
        <end position="20"/>
    </location>
</feature>
<comment type="caution">
    <text evidence="2">The sequence shown here is derived from an EMBL/GenBank/DDBJ whole genome shotgun (WGS) entry which is preliminary data.</text>
</comment>
<protein>
    <recommendedName>
        <fullName evidence="4">Transmembrane protein</fullName>
    </recommendedName>
</protein>
<reference evidence="2" key="1">
    <citation type="submission" date="2021-01" db="EMBL/GenBank/DDBJ databases">
        <authorList>
            <consortium name="Genoscope - CEA"/>
            <person name="William W."/>
        </authorList>
    </citation>
    <scope>NUCLEOTIDE SEQUENCE</scope>
</reference>
<feature type="chain" id="PRO_5035903299" description="Transmembrane protein" evidence="1">
    <location>
        <begin position="21"/>
        <end position="460"/>
    </location>
</feature>